<dbReference type="Proteomes" id="UP000324800">
    <property type="component" value="Unassembled WGS sequence"/>
</dbReference>
<feature type="compositionally biased region" description="Low complexity" evidence="1">
    <location>
        <begin position="1"/>
        <end position="22"/>
    </location>
</feature>
<comment type="caution">
    <text evidence="2">The sequence shown here is derived from an EMBL/GenBank/DDBJ whole genome shotgun (WGS) entry which is preliminary data.</text>
</comment>
<sequence length="35" mass="3582">GGGPAQNFGQTQGQQQWQQSQYPGGGNQGQGGQGY</sequence>
<reference evidence="2 3" key="1">
    <citation type="submission" date="2019-03" db="EMBL/GenBank/DDBJ databases">
        <title>Single cell metagenomics reveals metabolic interactions within the superorganism composed of flagellate Streblomastix strix and complex community of Bacteroidetes bacteria on its surface.</title>
        <authorList>
            <person name="Treitli S.C."/>
            <person name="Kolisko M."/>
            <person name="Husnik F."/>
            <person name="Keeling P."/>
            <person name="Hampl V."/>
        </authorList>
    </citation>
    <scope>NUCLEOTIDE SEQUENCE [LARGE SCALE GENOMIC DNA]</scope>
    <source>
        <strain evidence="2">ST1C</strain>
    </source>
</reference>
<feature type="non-terminal residue" evidence="2">
    <location>
        <position position="1"/>
    </location>
</feature>
<dbReference type="EMBL" id="SNRW01020267">
    <property type="protein sequence ID" value="KAA6365623.1"/>
    <property type="molecule type" value="Genomic_DNA"/>
</dbReference>
<organism evidence="2 3">
    <name type="scientific">Streblomastix strix</name>
    <dbReference type="NCBI Taxonomy" id="222440"/>
    <lineage>
        <taxon>Eukaryota</taxon>
        <taxon>Metamonada</taxon>
        <taxon>Preaxostyla</taxon>
        <taxon>Oxymonadida</taxon>
        <taxon>Streblomastigidae</taxon>
        <taxon>Streblomastix</taxon>
    </lineage>
</organism>
<protein>
    <submittedName>
        <fullName evidence="2">Uncharacterized protein</fullName>
    </submittedName>
</protein>
<evidence type="ECO:0000256" key="1">
    <source>
        <dbReference type="SAM" id="MobiDB-lite"/>
    </source>
</evidence>
<feature type="compositionally biased region" description="Gly residues" evidence="1">
    <location>
        <begin position="23"/>
        <end position="35"/>
    </location>
</feature>
<name>A0A5J4U621_9EUKA</name>
<evidence type="ECO:0000313" key="2">
    <source>
        <dbReference type="EMBL" id="KAA6365623.1"/>
    </source>
</evidence>
<accession>A0A5J4U621</accession>
<dbReference type="OrthoDB" id="248320at2759"/>
<dbReference type="AlphaFoldDB" id="A0A5J4U621"/>
<gene>
    <name evidence="2" type="ORF">EZS28_038849</name>
</gene>
<evidence type="ECO:0000313" key="3">
    <source>
        <dbReference type="Proteomes" id="UP000324800"/>
    </source>
</evidence>
<proteinExistence type="predicted"/>
<feature type="region of interest" description="Disordered" evidence="1">
    <location>
        <begin position="1"/>
        <end position="35"/>
    </location>
</feature>